<keyword evidence="2" id="KW-1185">Reference proteome</keyword>
<evidence type="ECO:0000313" key="1">
    <source>
        <dbReference type="EMBL" id="GBE83376.1"/>
    </source>
</evidence>
<proteinExistence type="predicted"/>
<dbReference type="RefSeq" id="XP_027614289.1">
    <property type="nucleotide sequence ID" value="XM_027758488.1"/>
</dbReference>
<gene>
    <name evidence="1" type="ORF">SCP_0504240</name>
</gene>
<dbReference type="InParanoid" id="A0A401GME8"/>
<name>A0A401GME8_9APHY</name>
<comment type="caution">
    <text evidence="1">The sequence shown here is derived from an EMBL/GenBank/DDBJ whole genome shotgun (WGS) entry which is preliminary data.</text>
</comment>
<protein>
    <submittedName>
        <fullName evidence="1">Uncharacterized protein</fullName>
    </submittedName>
</protein>
<dbReference type="GeneID" id="38780293"/>
<dbReference type="Proteomes" id="UP000287166">
    <property type="component" value="Unassembled WGS sequence"/>
</dbReference>
<reference evidence="1 2" key="1">
    <citation type="journal article" date="2018" name="Sci. Rep.">
        <title>Genome sequence of the cauliflower mushroom Sparassis crispa (Hanabiratake) and its association with beneficial usage.</title>
        <authorList>
            <person name="Kiyama R."/>
            <person name="Furutani Y."/>
            <person name="Kawaguchi K."/>
            <person name="Nakanishi T."/>
        </authorList>
    </citation>
    <scope>NUCLEOTIDE SEQUENCE [LARGE SCALE GENOMIC DNA]</scope>
</reference>
<dbReference type="OrthoDB" id="1920326at2759"/>
<dbReference type="STRING" id="139825.A0A401GME8"/>
<sequence length="234" mass="26500">MQSTEVFGILPIPDDVRTNSGMQEYQPSLDRKQEHAFLALKQGTRKAVLPVHSVAEYQLFSKLMREDPIFNRPDTEPSWAQAVKIWNRIAESEKEISYKLIEHLKVYYTTWKSNMNVKYTLAQTKEHRMALNNTLRDPLRSQHAPPAPERSQRFHDIVSGLQSLQETGSDSAISTMPSDHSLVVLDTRVQIPPVSSEMPLGLQNTIMAPANQMYALAHKRAVDATAVEPPTKKP</sequence>
<organism evidence="1 2">
    <name type="scientific">Sparassis crispa</name>
    <dbReference type="NCBI Taxonomy" id="139825"/>
    <lineage>
        <taxon>Eukaryota</taxon>
        <taxon>Fungi</taxon>
        <taxon>Dikarya</taxon>
        <taxon>Basidiomycota</taxon>
        <taxon>Agaricomycotina</taxon>
        <taxon>Agaricomycetes</taxon>
        <taxon>Polyporales</taxon>
        <taxon>Sparassidaceae</taxon>
        <taxon>Sparassis</taxon>
    </lineage>
</organism>
<dbReference type="EMBL" id="BFAD01000005">
    <property type="protein sequence ID" value="GBE83376.1"/>
    <property type="molecule type" value="Genomic_DNA"/>
</dbReference>
<accession>A0A401GME8</accession>
<dbReference type="AlphaFoldDB" id="A0A401GME8"/>
<evidence type="ECO:0000313" key="2">
    <source>
        <dbReference type="Proteomes" id="UP000287166"/>
    </source>
</evidence>